<evidence type="ECO:0000256" key="1">
    <source>
        <dbReference type="SAM" id="MobiDB-lite"/>
    </source>
</evidence>
<keyword evidence="2" id="KW-0732">Signal</keyword>
<protein>
    <submittedName>
        <fullName evidence="3">Uncharacterized protein</fullName>
    </submittedName>
</protein>
<evidence type="ECO:0000313" key="3">
    <source>
        <dbReference type="EMBL" id="TKR62827.1"/>
    </source>
</evidence>
<feature type="signal peptide" evidence="2">
    <location>
        <begin position="1"/>
        <end position="15"/>
    </location>
</feature>
<keyword evidence="4" id="KW-1185">Reference proteome</keyword>
<feature type="region of interest" description="Disordered" evidence="1">
    <location>
        <begin position="53"/>
        <end position="83"/>
    </location>
</feature>
<gene>
    <name evidence="3" type="ORF">L596_026739</name>
</gene>
<name>A0A4U5M2A6_STECR</name>
<dbReference type="Proteomes" id="UP000298663">
    <property type="component" value="Unassembled WGS sequence"/>
</dbReference>
<reference evidence="3 4" key="1">
    <citation type="journal article" date="2015" name="Genome Biol.">
        <title>Comparative genomics of Steinernema reveals deeply conserved gene regulatory networks.</title>
        <authorList>
            <person name="Dillman A.R."/>
            <person name="Macchietto M."/>
            <person name="Porter C.F."/>
            <person name="Rogers A."/>
            <person name="Williams B."/>
            <person name="Antoshechkin I."/>
            <person name="Lee M.M."/>
            <person name="Goodwin Z."/>
            <person name="Lu X."/>
            <person name="Lewis E.E."/>
            <person name="Goodrich-Blair H."/>
            <person name="Stock S.P."/>
            <person name="Adams B.J."/>
            <person name="Sternberg P.W."/>
            <person name="Mortazavi A."/>
        </authorList>
    </citation>
    <scope>NUCLEOTIDE SEQUENCE [LARGE SCALE GENOMIC DNA]</scope>
    <source>
        <strain evidence="3 4">ALL</strain>
    </source>
</reference>
<dbReference type="EMBL" id="AZBU02000010">
    <property type="protein sequence ID" value="TKR62827.1"/>
    <property type="molecule type" value="Genomic_DNA"/>
</dbReference>
<organism evidence="3 4">
    <name type="scientific">Steinernema carpocapsae</name>
    <name type="common">Entomopathogenic nematode</name>
    <dbReference type="NCBI Taxonomy" id="34508"/>
    <lineage>
        <taxon>Eukaryota</taxon>
        <taxon>Metazoa</taxon>
        <taxon>Ecdysozoa</taxon>
        <taxon>Nematoda</taxon>
        <taxon>Chromadorea</taxon>
        <taxon>Rhabditida</taxon>
        <taxon>Tylenchina</taxon>
        <taxon>Panagrolaimomorpha</taxon>
        <taxon>Strongyloidoidea</taxon>
        <taxon>Steinernematidae</taxon>
        <taxon>Steinernema</taxon>
    </lineage>
</organism>
<feature type="chain" id="PRO_5020894647" evidence="2">
    <location>
        <begin position="16"/>
        <end position="161"/>
    </location>
</feature>
<sequence length="161" mass="18581">MLLTIVLFFIYSCNRKHPSKSEHQKRFQLKCGDESFIVDVDSRRPRPVTLYKKSVEPPKKAPVRTSSKTSENEDKDKENDISKEEAAIESLKNRWMLKSLWCDKRNLPHYRSKRQNERCLTSGKRKKAVQEGVGHVRLLAVAFGSSAAHSKEIVAKSQKRL</sequence>
<dbReference type="AlphaFoldDB" id="A0A4U5M2A6"/>
<evidence type="ECO:0000313" key="4">
    <source>
        <dbReference type="Proteomes" id="UP000298663"/>
    </source>
</evidence>
<comment type="caution">
    <text evidence="3">The sequence shown here is derived from an EMBL/GenBank/DDBJ whole genome shotgun (WGS) entry which is preliminary data.</text>
</comment>
<feature type="compositionally biased region" description="Basic and acidic residues" evidence="1">
    <location>
        <begin position="70"/>
        <end position="83"/>
    </location>
</feature>
<reference evidence="3 4" key="2">
    <citation type="journal article" date="2019" name="G3 (Bethesda)">
        <title>Hybrid Assembly of the Genome of the Entomopathogenic Nematode Steinernema carpocapsae Identifies the X-Chromosome.</title>
        <authorList>
            <person name="Serra L."/>
            <person name="Macchietto M."/>
            <person name="Macias-Munoz A."/>
            <person name="McGill C.J."/>
            <person name="Rodriguez I.M."/>
            <person name="Rodriguez B."/>
            <person name="Murad R."/>
            <person name="Mortazavi A."/>
        </authorList>
    </citation>
    <scope>NUCLEOTIDE SEQUENCE [LARGE SCALE GENOMIC DNA]</scope>
    <source>
        <strain evidence="3 4">ALL</strain>
    </source>
</reference>
<proteinExistence type="predicted"/>
<accession>A0A4U5M2A6</accession>
<evidence type="ECO:0000256" key="2">
    <source>
        <dbReference type="SAM" id="SignalP"/>
    </source>
</evidence>